<proteinExistence type="predicted"/>
<dbReference type="SUPFAM" id="SSF48452">
    <property type="entry name" value="TPR-like"/>
    <property type="match status" value="1"/>
</dbReference>
<organism evidence="2 3">
    <name type="scientific">Coccomyxa viridis</name>
    <dbReference type="NCBI Taxonomy" id="1274662"/>
    <lineage>
        <taxon>Eukaryota</taxon>
        <taxon>Viridiplantae</taxon>
        <taxon>Chlorophyta</taxon>
        <taxon>core chlorophytes</taxon>
        <taxon>Trebouxiophyceae</taxon>
        <taxon>Trebouxiophyceae incertae sedis</taxon>
        <taxon>Coccomyxaceae</taxon>
        <taxon>Coccomyxa</taxon>
    </lineage>
</organism>
<name>A0AAV1IHJ4_9CHLO</name>
<feature type="compositionally biased region" description="Polar residues" evidence="1">
    <location>
        <begin position="121"/>
        <end position="132"/>
    </location>
</feature>
<dbReference type="InterPro" id="IPR011990">
    <property type="entry name" value="TPR-like_helical_dom_sf"/>
</dbReference>
<dbReference type="Proteomes" id="UP001314263">
    <property type="component" value="Unassembled WGS sequence"/>
</dbReference>
<gene>
    <name evidence="2" type="ORF">CVIRNUC_008673</name>
</gene>
<dbReference type="EMBL" id="CAUYUE010000012">
    <property type="protein sequence ID" value="CAK0785464.1"/>
    <property type="molecule type" value="Genomic_DNA"/>
</dbReference>
<keyword evidence="3" id="KW-1185">Reference proteome</keyword>
<dbReference type="AlphaFoldDB" id="A0AAV1IHJ4"/>
<reference evidence="2 3" key="1">
    <citation type="submission" date="2023-10" db="EMBL/GenBank/DDBJ databases">
        <authorList>
            <person name="Maclean D."/>
            <person name="Macfadyen A."/>
        </authorList>
    </citation>
    <scope>NUCLEOTIDE SEQUENCE [LARGE SCALE GENOMIC DNA]</scope>
</reference>
<feature type="region of interest" description="Disordered" evidence="1">
    <location>
        <begin position="111"/>
        <end position="132"/>
    </location>
</feature>
<dbReference type="Gene3D" id="1.25.40.10">
    <property type="entry name" value="Tetratricopeptide repeat domain"/>
    <property type="match status" value="2"/>
</dbReference>
<accession>A0AAV1IHJ4</accession>
<evidence type="ECO:0000256" key="1">
    <source>
        <dbReference type="SAM" id="MobiDB-lite"/>
    </source>
</evidence>
<protein>
    <submittedName>
        <fullName evidence="2">Uncharacterized protein</fullName>
    </submittedName>
</protein>
<sequence>MPQGDLTKVYVHAEGKTILLKDIPSHATVDGVCALWAARVGVSEAVHSIKASTSKGRALQGWQPVSKALGSSPEICLSVVLQSSSKASSDSSDIKRADTSDGRGRWLLKSNHEGSLGSFGTGQTHGKYQPEHTSSPLIQPLLERAAEKEASLHYKSAAFIYEQVLNIEGSHRETLLRYIRLLQTAKQHRRALVYATRAIAVHADDYELSLLHADCLRLTGQYTAAVEQYEVTANIGGKSSCPAYKELDIMVCKARTLYMCGEAYRHAAALLVSEALHRDPEHEGALLEYVRIVRDRGHTADAVRILLRLLVNSRERTTVRDMFGACLKEDGMVELVCQEVAGTAGKAPALSFLAAVARDHGAVPQALMLFREAIAAAPGAPGHVLSYMHALEIMQQYSQALVAAQELLCTTRVKLRLLDVPAVLELLSGLPEQHFPVAWAESSMDNLGLHTGLHFSRGEKPCGSDGSPKTPPDMLTKEMYNAEQLDILAICFTCVKVLYVGGAVERARRLVALIEPARQAFRTPMHQTVIRNEAAFHGCIQQLLQQQMPPSLPCTPSKDMPIIYLCGDSHCLPGGWRRMAVSGQQLLVVPQLVTGCKIWHLRPEGSFYPKSAWLTATGALPPGAKVIFLFGEIDCREGLLLAVDKLKYDSVDEAMDVLADIYVGVLTRLVEERDLTAYVHPVPPVLNETRHIVMPFNAVVKKKMQRCSRPERLHWLDVAQDYLTTDGTKLEPSLAFDGTHMAPTFLQHVSRAIAALQDTRFQQHPNT</sequence>
<evidence type="ECO:0000313" key="2">
    <source>
        <dbReference type="EMBL" id="CAK0785464.1"/>
    </source>
</evidence>
<comment type="caution">
    <text evidence="2">The sequence shown here is derived from an EMBL/GenBank/DDBJ whole genome shotgun (WGS) entry which is preliminary data.</text>
</comment>
<evidence type="ECO:0000313" key="3">
    <source>
        <dbReference type="Proteomes" id="UP001314263"/>
    </source>
</evidence>